<comment type="caution">
    <text evidence="1">The sequence shown here is derived from an EMBL/GenBank/DDBJ whole genome shotgun (WGS) entry which is preliminary data.</text>
</comment>
<dbReference type="AlphaFoldDB" id="A0A0F9HVL9"/>
<sequence length="69" mass="7689">MIARREFIGAALAAGVALAVPHNEPDETVAWSNMDDGADVSYVYITRVEMDCVWVTFRPPVGCRIWHPN</sequence>
<protein>
    <submittedName>
        <fullName evidence="1">Uncharacterized protein</fullName>
    </submittedName>
</protein>
<organism evidence="1">
    <name type="scientific">marine sediment metagenome</name>
    <dbReference type="NCBI Taxonomy" id="412755"/>
    <lineage>
        <taxon>unclassified sequences</taxon>
        <taxon>metagenomes</taxon>
        <taxon>ecological metagenomes</taxon>
    </lineage>
</organism>
<name>A0A0F9HVL9_9ZZZZ</name>
<proteinExistence type="predicted"/>
<gene>
    <name evidence="1" type="ORF">LCGC14_1658070</name>
</gene>
<dbReference type="EMBL" id="LAZR01014043">
    <property type="protein sequence ID" value="KKM19202.1"/>
    <property type="molecule type" value="Genomic_DNA"/>
</dbReference>
<accession>A0A0F9HVL9</accession>
<evidence type="ECO:0000313" key="1">
    <source>
        <dbReference type="EMBL" id="KKM19202.1"/>
    </source>
</evidence>
<reference evidence="1" key="1">
    <citation type="journal article" date="2015" name="Nature">
        <title>Complex archaea that bridge the gap between prokaryotes and eukaryotes.</title>
        <authorList>
            <person name="Spang A."/>
            <person name="Saw J.H."/>
            <person name="Jorgensen S.L."/>
            <person name="Zaremba-Niedzwiedzka K."/>
            <person name="Martijn J."/>
            <person name="Lind A.E."/>
            <person name="van Eijk R."/>
            <person name="Schleper C."/>
            <person name="Guy L."/>
            <person name="Ettema T.J."/>
        </authorList>
    </citation>
    <scope>NUCLEOTIDE SEQUENCE</scope>
</reference>